<proteinExistence type="predicted"/>
<protein>
    <submittedName>
        <fullName evidence="2">Uncharacterized protein</fullName>
    </submittedName>
</protein>
<name>A0A8J5D2G1_CHIOP</name>
<dbReference type="EMBL" id="JACEEZ010004721">
    <property type="protein sequence ID" value="KAG0726225.1"/>
    <property type="molecule type" value="Genomic_DNA"/>
</dbReference>
<accession>A0A8J5D2G1</accession>
<feature type="compositionally biased region" description="Polar residues" evidence="1">
    <location>
        <begin position="200"/>
        <end position="209"/>
    </location>
</feature>
<keyword evidence="3" id="KW-1185">Reference proteome</keyword>
<reference evidence="2" key="1">
    <citation type="submission" date="2020-07" db="EMBL/GenBank/DDBJ databases">
        <title>The High-quality genome of the commercially important snow crab, Chionoecetes opilio.</title>
        <authorList>
            <person name="Jeong J.-H."/>
            <person name="Ryu S."/>
        </authorList>
    </citation>
    <scope>NUCLEOTIDE SEQUENCE</scope>
    <source>
        <strain evidence="2">MADBK_172401_WGS</strain>
        <tissue evidence="2">Digestive gland</tissue>
    </source>
</reference>
<sequence>MEGAIGSKIRMPKGPLPWPRIPEHRFHASLGGVLASCIAEFPPSKGKRGLGRGERGTPPGHAGCNPSPLSCLIPTNPPLFARHGLGRLWGGSTHRFLGEPFPRPPYSEPASTNFCLLGFKPFCSGGSELARGAPVPVRWFFFTVSGGRMVERCSRVVFCPFLPVSWNRFFSQRSHFWAISLVVPDVTFPEGPGKGYGVGFSTSPPSQGGDSHPPSLEGVRAKPPASFPPGGRSSNACMKVFFMFSPVGGRACPGGALTKFHPV</sequence>
<comment type="caution">
    <text evidence="2">The sequence shown here is derived from an EMBL/GenBank/DDBJ whole genome shotgun (WGS) entry which is preliminary data.</text>
</comment>
<dbReference type="AlphaFoldDB" id="A0A8J5D2G1"/>
<evidence type="ECO:0000313" key="2">
    <source>
        <dbReference type="EMBL" id="KAG0726225.1"/>
    </source>
</evidence>
<evidence type="ECO:0000256" key="1">
    <source>
        <dbReference type="SAM" id="MobiDB-lite"/>
    </source>
</evidence>
<feature type="region of interest" description="Disordered" evidence="1">
    <location>
        <begin position="197"/>
        <end position="230"/>
    </location>
</feature>
<evidence type="ECO:0000313" key="3">
    <source>
        <dbReference type="Proteomes" id="UP000770661"/>
    </source>
</evidence>
<gene>
    <name evidence="2" type="ORF">GWK47_037049</name>
</gene>
<dbReference type="Proteomes" id="UP000770661">
    <property type="component" value="Unassembled WGS sequence"/>
</dbReference>
<organism evidence="2 3">
    <name type="scientific">Chionoecetes opilio</name>
    <name type="common">Atlantic snow crab</name>
    <name type="synonym">Cancer opilio</name>
    <dbReference type="NCBI Taxonomy" id="41210"/>
    <lineage>
        <taxon>Eukaryota</taxon>
        <taxon>Metazoa</taxon>
        <taxon>Ecdysozoa</taxon>
        <taxon>Arthropoda</taxon>
        <taxon>Crustacea</taxon>
        <taxon>Multicrustacea</taxon>
        <taxon>Malacostraca</taxon>
        <taxon>Eumalacostraca</taxon>
        <taxon>Eucarida</taxon>
        <taxon>Decapoda</taxon>
        <taxon>Pleocyemata</taxon>
        <taxon>Brachyura</taxon>
        <taxon>Eubrachyura</taxon>
        <taxon>Majoidea</taxon>
        <taxon>Majidae</taxon>
        <taxon>Chionoecetes</taxon>
    </lineage>
</organism>